<keyword evidence="5 7" id="KW-0472">Membrane</keyword>
<dbReference type="Proteomes" id="UP000494040">
    <property type="component" value="Unassembled WGS sequence"/>
</dbReference>
<evidence type="ECO:0000313" key="10">
    <source>
        <dbReference type="Proteomes" id="UP000494040"/>
    </source>
</evidence>
<feature type="transmembrane region" description="Helical" evidence="7">
    <location>
        <begin position="63"/>
        <end position="85"/>
    </location>
</feature>
<dbReference type="PANTHER" id="PTHR16172">
    <property type="entry name" value="MAJOR FACILITATOR SUPERFAMILY DOMAIN-CONTAINING PROTEIN 6-LIKE"/>
    <property type="match status" value="1"/>
</dbReference>
<name>A0A8I6TIQ2_CIMLE</name>
<dbReference type="InterPro" id="IPR051717">
    <property type="entry name" value="MFS_MFSD6"/>
</dbReference>
<dbReference type="OrthoDB" id="10056177at2759"/>
<dbReference type="Pfam" id="PF12832">
    <property type="entry name" value="MFS_1_like"/>
    <property type="match status" value="1"/>
</dbReference>
<dbReference type="CDD" id="cd17335">
    <property type="entry name" value="MFS_MFSD6"/>
    <property type="match status" value="1"/>
</dbReference>
<evidence type="ECO:0000256" key="1">
    <source>
        <dbReference type="ARBA" id="ARBA00004141"/>
    </source>
</evidence>
<feature type="compositionally biased region" description="Basic and acidic residues" evidence="6">
    <location>
        <begin position="834"/>
        <end position="849"/>
    </location>
</feature>
<evidence type="ECO:0000256" key="6">
    <source>
        <dbReference type="SAM" id="MobiDB-lite"/>
    </source>
</evidence>
<feature type="transmembrane region" description="Helical" evidence="7">
    <location>
        <begin position="501"/>
        <end position="522"/>
    </location>
</feature>
<feature type="region of interest" description="Disordered" evidence="6">
    <location>
        <begin position="231"/>
        <end position="259"/>
    </location>
</feature>
<dbReference type="Gene3D" id="1.20.1250.20">
    <property type="entry name" value="MFS general substrate transporter like domains"/>
    <property type="match status" value="3"/>
</dbReference>
<dbReference type="RefSeq" id="XP_024081411.1">
    <property type="nucleotide sequence ID" value="XM_024225643.1"/>
</dbReference>
<feature type="transmembrane region" description="Helical" evidence="7">
    <location>
        <begin position="534"/>
        <end position="552"/>
    </location>
</feature>
<evidence type="ECO:0000313" key="9">
    <source>
        <dbReference type="EnsemblMetazoa" id="XP_024081411.1"/>
    </source>
</evidence>
<evidence type="ECO:0000259" key="8">
    <source>
        <dbReference type="Pfam" id="PF12832"/>
    </source>
</evidence>
<reference evidence="9" key="1">
    <citation type="submission" date="2022-01" db="UniProtKB">
        <authorList>
            <consortium name="EnsemblMetazoa"/>
        </authorList>
    </citation>
    <scope>IDENTIFICATION</scope>
</reference>
<feature type="transmembrane region" description="Helical" evidence="7">
    <location>
        <begin position="458"/>
        <end position="480"/>
    </location>
</feature>
<evidence type="ECO:0000256" key="2">
    <source>
        <dbReference type="ARBA" id="ARBA00005241"/>
    </source>
</evidence>
<dbReference type="AlphaFoldDB" id="A0A8I6TIQ2"/>
<keyword evidence="3 7" id="KW-0812">Transmembrane</keyword>
<accession>A0A8I6TIQ2</accession>
<feature type="transmembrane region" description="Helical" evidence="7">
    <location>
        <begin position="564"/>
        <end position="584"/>
    </location>
</feature>
<dbReference type="InterPro" id="IPR036259">
    <property type="entry name" value="MFS_trans_sf"/>
</dbReference>
<dbReference type="EnsemblMetazoa" id="XM_024225643.1">
    <property type="protein sequence ID" value="XP_024081411.1"/>
    <property type="gene ID" value="LOC106668659"/>
</dbReference>
<proteinExistence type="inferred from homology"/>
<feature type="transmembrane region" description="Helical" evidence="7">
    <location>
        <begin position="659"/>
        <end position="678"/>
    </location>
</feature>
<keyword evidence="4 7" id="KW-1133">Transmembrane helix</keyword>
<evidence type="ECO:0000256" key="4">
    <source>
        <dbReference type="ARBA" id="ARBA00022989"/>
    </source>
</evidence>
<feature type="transmembrane region" description="Helical" evidence="7">
    <location>
        <begin position="604"/>
        <end position="628"/>
    </location>
</feature>
<comment type="similarity">
    <text evidence="2">Belongs to the major facilitator superfamily. MFSD6 family.</text>
</comment>
<sequence length="849" mass="94617">MAQPEKELHKNISRFEKYCDKFGINPNLLMLKVTLFMMYGASASLLPFLTIHMQSIGLTVEEIAIIYLALPLTTFLSPPVTGFLVDKFGHYKSVVIFSLVLNGLFHHSLMLIPQQEIPGMVPLAYVLRHPETGKVEVWWSPCPSRECPDDEELNLILDDCYDHCLLRNSSVKPPGLLAGIHHSIAVKPPTFIQPPHGNAWCQPYYNSPHQHDAFVHEKDLQFHFENKKIGTTTQKKKKGMTGNAKNSTMKGKPKNETLPTNITLPKEEIPQNNSQQSALFIIDMHTDLAGASQTLGIDIEPESAEEGTETDFSQHFSEKLLVDNGVNFTALEESDLRCGGFVMATNLTYGTLKELAADCMLQICQFRDGGPEVCPPDYKESGDHVFWIYFVLRFLGTTMLAASVTVMDPIALTMVQEYGGEFGRERLFSTFGMAIFSPLSGVLIDYSSRNLGYTDYSAAFYTYTVLMALSSLAVLLMPVGAKLPNDNLMKDMLKLIKMPHVMMFVVFLFILGNCWGFIESYLFLYLKELGASNYLLGITVSVGTLSSIPFLYGAEKITTKIGHVNIIVIAFFAHAARLTGYSFIYDAWWCFPFEAIESLSVHLMWVAAATYCTVIAPKNLLATLIGILGMAHFSLGRGSGSFCGGLLIEKVGIRQSFKLMGLMSVVAGTIYGILHFFWLHKYTNDKEDAKDHAEVEKLNSERDDLEKDEKEKLSESCERLSLMIRFNHRGSLSSLTDPRSLSRRNSSNAEVSKTLLKSALEINYRNSNPQLRTSTPQLSKLSHKVVNDCGGTPQPGKRNKSPITAGSLPGDEFRVRSNSILEEDECDSGSDGSVCKENKETKETKLEVK</sequence>
<feature type="region of interest" description="Disordered" evidence="6">
    <location>
        <begin position="789"/>
        <end position="849"/>
    </location>
</feature>
<feature type="transmembrane region" description="Helical" evidence="7">
    <location>
        <begin position="386"/>
        <end position="406"/>
    </location>
</feature>
<dbReference type="GO" id="GO:0016020">
    <property type="term" value="C:membrane"/>
    <property type="evidence" value="ECO:0007669"/>
    <property type="project" value="UniProtKB-SubCell"/>
</dbReference>
<evidence type="ECO:0000256" key="5">
    <source>
        <dbReference type="ARBA" id="ARBA00023136"/>
    </source>
</evidence>
<organism evidence="9 10">
    <name type="scientific">Cimex lectularius</name>
    <name type="common">Bed bug</name>
    <name type="synonym">Acanthia lectularia</name>
    <dbReference type="NCBI Taxonomy" id="79782"/>
    <lineage>
        <taxon>Eukaryota</taxon>
        <taxon>Metazoa</taxon>
        <taxon>Ecdysozoa</taxon>
        <taxon>Arthropoda</taxon>
        <taxon>Hexapoda</taxon>
        <taxon>Insecta</taxon>
        <taxon>Pterygota</taxon>
        <taxon>Neoptera</taxon>
        <taxon>Paraneoptera</taxon>
        <taxon>Hemiptera</taxon>
        <taxon>Heteroptera</taxon>
        <taxon>Panheteroptera</taxon>
        <taxon>Cimicomorpha</taxon>
        <taxon>Cimicidae</taxon>
        <taxon>Cimex</taxon>
    </lineage>
</organism>
<feature type="transmembrane region" description="Helical" evidence="7">
    <location>
        <begin position="427"/>
        <end position="446"/>
    </location>
</feature>
<dbReference type="GeneID" id="106668659"/>
<comment type="subcellular location">
    <subcellularLocation>
        <location evidence="1">Membrane</location>
        <topology evidence="1">Multi-pass membrane protein</topology>
    </subcellularLocation>
</comment>
<keyword evidence="10" id="KW-1185">Reference proteome</keyword>
<feature type="transmembrane region" description="Helical" evidence="7">
    <location>
        <begin position="29"/>
        <end position="51"/>
    </location>
</feature>
<dbReference type="PANTHER" id="PTHR16172:SF41">
    <property type="entry name" value="MAJOR FACILITATOR SUPERFAMILY DOMAIN-CONTAINING PROTEIN 6-LIKE"/>
    <property type="match status" value="1"/>
</dbReference>
<feature type="domain" description="Major facilitator superfamily associated" evidence="8">
    <location>
        <begin position="28"/>
        <end position="658"/>
    </location>
</feature>
<dbReference type="InterPro" id="IPR024989">
    <property type="entry name" value="MFS_assoc_dom"/>
</dbReference>
<evidence type="ECO:0000256" key="3">
    <source>
        <dbReference type="ARBA" id="ARBA00022692"/>
    </source>
</evidence>
<dbReference type="SUPFAM" id="SSF103473">
    <property type="entry name" value="MFS general substrate transporter"/>
    <property type="match status" value="1"/>
</dbReference>
<protein>
    <recommendedName>
        <fullName evidence="8">Major facilitator superfamily associated domain-containing protein</fullName>
    </recommendedName>
</protein>
<evidence type="ECO:0000256" key="7">
    <source>
        <dbReference type="SAM" id="Phobius"/>
    </source>
</evidence>
<dbReference type="KEGG" id="clec:106668659"/>
<dbReference type="OMA" id="MSATMFP"/>